<evidence type="ECO:0000256" key="2">
    <source>
        <dbReference type="ARBA" id="ARBA00022679"/>
    </source>
</evidence>
<evidence type="ECO:0000313" key="3">
    <source>
        <dbReference type="EMBL" id="VAX35394.1"/>
    </source>
</evidence>
<dbReference type="PANTHER" id="PTHR34136:SF1">
    <property type="entry name" value="UDP-N-ACETYL-D-MANNOSAMINURONIC ACID TRANSFERASE"/>
    <property type="match status" value="1"/>
</dbReference>
<name>A0A3B1DH80_9ZZZZ</name>
<dbReference type="Pfam" id="PF03808">
    <property type="entry name" value="Glyco_tran_WecG"/>
    <property type="match status" value="1"/>
</dbReference>
<dbReference type="CDD" id="cd06533">
    <property type="entry name" value="Glyco_transf_WecG_TagA"/>
    <property type="match status" value="1"/>
</dbReference>
<organism evidence="3">
    <name type="scientific">hydrothermal vent metagenome</name>
    <dbReference type="NCBI Taxonomy" id="652676"/>
    <lineage>
        <taxon>unclassified sequences</taxon>
        <taxon>metagenomes</taxon>
        <taxon>ecological metagenomes</taxon>
    </lineage>
</organism>
<dbReference type="AlphaFoldDB" id="A0A3B1DH80"/>
<dbReference type="NCBIfam" id="TIGR00696">
    <property type="entry name" value="wecG_tagA_cpsF"/>
    <property type="match status" value="1"/>
</dbReference>
<protein>
    <submittedName>
        <fullName evidence="3">N-acetylmannosaminyltransferase</fullName>
        <ecNumber evidence="3">2.4.1.187</ecNumber>
    </submittedName>
</protein>
<dbReference type="InterPro" id="IPR004629">
    <property type="entry name" value="WecG_TagA_CpsF"/>
</dbReference>
<gene>
    <name evidence="3" type="ORF">MNBD_UNCLBAC01-1415</name>
</gene>
<accession>A0A3B1DH80</accession>
<dbReference type="EC" id="2.4.1.187" evidence="3"/>
<dbReference type="EMBL" id="UOGJ01000049">
    <property type="protein sequence ID" value="VAX35394.1"/>
    <property type="molecule type" value="Genomic_DNA"/>
</dbReference>
<dbReference type="PANTHER" id="PTHR34136">
    <property type="match status" value="1"/>
</dbReference>
<sequence>MCLPKNVQKIDILGVKVDAINLSLACQRIECWIQKHIKTYVCIAPVATIIDAQKDVKYREIVNNAGMVTPDGMPVVWIGKKLKKNKVIERTYGPDLMRDFCQLSQDKGYRHYFYGGLEDTLVKLKSNLLEQFPRLNISGLFSPPMLDIGEDESQDVLDQINAAKPDVLWVGLGSPKQDYWMVQHRNKLDVPVMIGVGAAFDFFAGTKRQAPVWIQKSGLEWLFRLCSEPKRLWRRYVLGNTLFIFLILKETITGRIFKPS</sequence>
<proteinExistence type="predicted"/>
<reference evidence="3" key="1">
    <citation type="submission" date="2018-06" db="EMBL/GenBank/DDBJ databases">
        <authorList>
            <person name="Zhirakovskaya E."/>
        </authorList>
    </citation>
    <scope>NUCLEOTIDE SEQUENCE</scope>
</reference>
<keyword evidence="2 3" id="KW-0808">Transferase</keyword>
<dbReference type="GO" id="GO:0047244">
    <property type="term" value="F:N-acetylglucosaminyldiphosphoundecaprenol N-acetyl-beta-D-mannosaminyltransferase activity"/>
    <property type="evidence" value="ECO:0007669"/>
    <property type="project" value="UniProtKB-EC"/>
</dbReference>
<keyword evidence="1 3" id="KW-0328">Glycosyltransferase</keyword>
<evidence type="ECO:0000256" key="1">
    <source>
        <dbReference type="ARBA" id="ARBA00022676"/>
    </source>
</evidence>